<reference evidence="1" key="1">
    <citation type="submission" date="2020-08" db="EMBL/GenBank/DDBJ databases">
        <title>Multicomponent nature underlies the extraordinary mechanical properties of spider dragline silk.</title>
        <authorList>
            <person name="Kono N."/>
            <person name="Nakamura H."/>
            <person name="Mori M."/>
            <person name="Yoshida Y."/>
            <person name="Ohtoshi R."/>
            <person name="Malay A.D."/>
            <person name="Moran D.A.P."/>
            <person name="Tomita M."/>
            <person name="Numata K."/>
            <person name="Arakawa K."/>
        </authorList>
    </citation>
    <scope>NUCLEOTIDE SEQUENCE</scope>
</reference>
<organism evidence="1 2">
    <name type="scientific">Trichonephila inaurata madagascariensis</name>
    <dbReference type="NCBI Taxonomy" id="2747483"/>
    <lineage>
        <taxon>Eukaryota</taxon>
        <taxon>Metazoa</taxon>
        <taxon>Ecdysozoa</taxon>
        <taxon>Arthropoda</taxon>
        <taxon>Chelicerata</taxon>
        <taxon>Arachnida</taxon>
        <taxon>Araneae</taxon>
        <taxon>Araneomorphae</taxon>
        <taxon>Entelegynae</taxon>
        <taxon>Araneoidea</taxon>
        <taxon>Nephilidae</taxon>
        <taxon>Trichonephila</taxon>
        <taxon>Trichonephila inaurata</taxon>
    </lineage>
</organism>
<feature type="non-terminal residue" evidence="1">
    <location>
        <position position="1"/>
    </location>
</feature>
<name>A0A8X6WPD2_9ARAC</name>
<dbReference type="EMBL" id="BMAV01000673">
    <property type="protein sequence ID" value="GFY38142.1"/>
    <property type="molecule type" value="Genomic_DNA"/>
</dbReference>
<dbReference type="Proteomes" id="UP000886998">
    <property type="component" value="Unassembled WGS sequence"/>
</dbReference>
<dbReference type="AlphaFoldDB" id="A0A8X6WPD2"/>
<accession>A0A8X6WPD2</accession>
<evidence type="ECO:0000313" key="1">
    <source>
        <dbReference type="EMBL" id="GFY38142.1"/>
    </source>
</evidence>
<sequence>LLKSYVSKTVPKNELPDRKLERLQNGGLPSY</sequence>
<protein>
    <submittedName>
        <fullName evidence="1">Uncharacterized protein</fullName>
    </submittedName>
</protein>
<evidence type="ECO:0000313" key="2">
    <source>
        <dbReference type="Proteomes" id="UP000886998"/>
    </source>
</evidence>
<proteinExistence type="predicted"/>
<gene>
    <name evidence="1" type="ORF">TNIN_92961</name>
</gene>
<keyword evidence="2" id="KW-1185">Reference proteome</keyword>
<comment type="caution">
    <text evidence="1">The sequence shown here is derived from an EMBL/GenBank/DDBJ whole genome shotgun (WGS) entry which is preliminary data.</text>
</comment>